<organism evidence="1 2">
    <name type="scientific">Candidatus Nealsonbacteria bacterium CG08_land_8_20_14_0_20_43_11</name>
    <dbReference type="NCBI Taxonomy" id="1974706"/>
    <lineage>
        <taxon>Bacteria</taxon>
        <taxon>Candidatus Nealsoniibacteriota</taxon>
    </lineage>
</organism>
<proteinExistence type="predicted"/>
<dbReference type="EMBL" id="PEYE01000026">
    <property type="protein sequence ID" value="PIS38857.1"/>
    <property type="molecule type" value="Genomic_DNA"/>
</dbReference>
<dbReference type="AlphaFoldDB" id="A0A2M6T0T6"/>
<evidence type="ECO:0008006" key="3">
    <source>
        <dbReference type="Google" id="ProtNLM"/>
    </source>
</evidence>
<sequence length="225" mass="26378">MKLRLEDKRKAIELRVQGKTFGEIRSIIPNLSKSTLSGWLRNVELTKGQKEALLKNIKRVTYGARVRAGRTKRIENEKKNQEIMTKAGDELPSLIKNPLFLVGLVLYWAEGTRKSGYFRFTNSDPEIIKIMVKWLREIFQIPEEKIRIRIYIHKIYSHENCEKFWSRITNIPLNRFLKTIYKPTPHKIKKNQEYKGCVQINVGGINFYLKLRGLINKLSKTFNGA</sequence>
<dbReference type="Proteomes" id="UP000229390">
    <property type="component" value="Unassembled WGS sequence"/>
</dbReference>
<gene>
    <name evidence="1" type="ORF">COT34_01285</name>
</gene>
<evidence type="ECO:0000313" key="2">
    <source>
        <dbReference type="Proteomes" id="UP000229390"/>
    </source>
</evidence>
<accession>A0A2M6T0T6</accession>
<comment type="caution">
    <text evidence="1">The sequence shown here is derived from an EMBL/GenBank/DDBJ whole genome shotgun (WGS) entry which is preliminary data.</text>
</comment>
<protein>
    <recommendedName>
        <fullName evidence="3">Homing endonuclease LAGLIDADG domain-containing protein</fullName>
    </recommendedName>
</protein>
<name>A0A2M6T0T6_9BACT</name>
<evidence type="ECO:0000313" key="1">
    <source>
        <dbReference type="EMBL" id="PIS38857.1"/>
    </source>
</evidence>
<reference evidence="2" key="1">
    <citation type="submission" date="2017-09" db="EMBL/GenBank/DDBJ databases">
        <title>Depth-based differentiation of microbial function through sediment-hosted aquifers and enrichment of novel symbionts in the deep terrestrial subsurface.</title>
        <authorList>
            <person name="Probst A.J."/>
            <person name="Ladd B."/>
            <person name="Jarett J.K."/>
            <person name="Geller-Mcgrath D.E."/>
            <person name="Sieber C.M.K."/>
            <person name="Emerson J.B."/>
            <person name="Anantharaman K."/>
            <person name="Thomas B.C."/>
            <person name="Malmstrom R."/>
            <person name="Stieglmeier M."/>
            <person name="Klingl A."/>
            <person name="Woyke T."/>
            <person name="Ryan C.M."/>
            <person name="Banfield J.F."/>
        </authorList>
    </citation>
    <scope>NUCLEOTIDE SEQUENCE [LARGE SCALE GENOMIC DNA]</scope>
</reference>